<dbReference type="Pfam" id="PF06831">
    <property type="entry name" value="H2TH"/>
    <property type="match status" value="1"/>
</dbReference>
<evidence type="ECO:0000259" key="12">
    <source>
        <dbReference type="PROSITE" id="PS51068"/>
    </source>
</evidence>
<keyword evidence="4" id="KW-0227">DNA damage</keyword>
<evidence type="ECO:0000256" key="7">
    <source>
        <dbReference type="ARBA" id="ARBA00023204"/>
    </source>
</evidence>
<dbReference type="AlphaFoldDB" id="A0A455U2J6"/>
<keyword evidence="7" id="KW-0234">DNA repair</keyword>
<evidence type="ECO:0000256" key="5">
    <source>
        <dbReference type="ARBA" id="ARBA00022801"/>
    </source>
</evidence>
<keyword evidence="10" id="KW-0326">Glycosidase</keyword>
<evidence type="ECO:0000313" key="13">
    <source>
        <dbReference type="EMBL" id="BBI59393.1"/>
    </source>
</evidence>
<dbReference type="Proteomes" id="UP000320231">
    <property type="component" value="Chromosome"/>
</dbReference>
<evidence type="ECO:0000256" key="1">
    <source>
        <dbReference type="ARBA" id="ARBA00001668"/>
    </source>
</evidence>
<dbReference type="CDD" id="cd08966">
    <property type="entry name" value="EcFpg-like_N"/>
    <property type="match status" value="1"/>
</dbReference>
<protein>
    <recommendedName>
        <fullName evidence="12">Formamidopyrimidine-DNA glycosylase catalytic domain-containing protein</fullName>
    </recommendedName>
</protein>
<comment type="catalytic activity">
    <reaction evidence="11">
        <text>2'-deoxyribonucleotide-(2'-deoxyribose 5'-phosphate)-2'-deoxyribonucleotide-DNA = a 3'-end 2'-deoxyribonucleotide-(2,3-dehydro-2,3-deoxyribose 5'-phosphate)-DNA + a 5'-end 5'-phospho-2'-deoxyribonucleoside-DNA + H(+)</text>
        <dbReference type="Rhea" id="RHEA:66592"/>
        <dbReference type="Rhea" id="RHEA-COMP:13180"/>
        <dbReference type="Rhea" id="RHEA-COMP:16897"/>
        <dbReference type="Rhea" id="RHEA-COMP:17067"/>
        <dbReference type="ChEBI" id="CHEBI:15378"/>
        <dbReference type="ChEBI" id="CHEBI:136412"/>
        <dbReference type="ChEBI" id="CHEBI:157695"/>
        <dbReference type="ChEBI" id="CHEBI:167181"/>
        <dbReference type="EC" id="4.2.99.18"/>
    </reaction>
</comment>
<dbReference type="InterPro" id="IPR010979">
    <property type="entry name" value="Ribosomal_uS13-like_H2TH"/>
</dbReference>
<keyword evidence="9" id="KW-0511">Multifunctional enzyme</keyword>
<proteinExistence type="inferred from homology"/>
<evidence type="ECO:0000256" key="4">
    <source>
        <dbReference type="ARBA" id="ARBA00022763"/>
    </source>
</evidence>
<dbReference type="Pfam" id="PF01149">
    <property type="entry name" value="Fapy_DNA_glyco"/>
    <property type="match status" value="1"/>
</dbReference>
<dbReference type="KEGG" id="hsr:HSBAA_06990"/>
<dbReference type="InterPro" id="IPR015886">
    <property type="entry name" value="H2TH_FPG"/>
</dbReference>
<evidence type="ECO:0000256" key="10">
    <source>
        <dbReference type="ARBA" id="ARBA00023295"/>
    </source>
</evidence>
<dbReference type="InterPro" id="IPR020629">
    <property type="entry name" value="FPG_Glyclase"/>
</dbReference>
<evidence type="ECO:0000256" key="9">
    <source>
        <dbReference type="ARBA" id="ARBA00023268"/>
    </source>
</evidence>
<reference evidence="13 14" key="1">
    <citation type="journal article" date="2019" name="Microbiol. Resour. Announc.">
        <title>Complete Genome Sequence of Halomonas sulfidaeris Strain Esulfide1 Isolated from a Metal Sulfide Rock at a Depth of 2,200 Meters, Obtained Using Nanopore Sequencing.</title>
        <authorList>
            <person name="Saito M."/>
            <person name="Nishigata A."/>
            <person name="Galipon J."/>
            <person name="Arakawa K."/>
        </authorList>
    </citation>
    <scope>NUCLEOTIDE SEQUENCE [LARGE SCALE GENOMIC DNA]</scope>
    <source>
        <strain evidence="13 14">ATCC BAA-803</strain>
    </source>
</reference>
<name>A0A455U2J6_9GAMM</name>
<dbReference type="PROSITE" id="PS51068">
    <property type="entry name" value="FPG_CAT"/>
    <property type="match status" value="1"/>
</dbReference>
<feature type="domain" description="Formamidopyrimidine-DNA glycosylase catalytic" evidence="12">
    <location>
        <begin position="2"/>
        <end position="121"/>
    </location>
</feature>
<dbReference type="GO" id="GO:0006284">
    <property type="term" value="P:base-excision repair"/>
    <property type="evidence" value="ECO:0007669"/>
    <property type="project" value="InterPro"/>
</dbReference>
<dbReference type="InterPro" id="IPR012319">
    <property type="entry name" value="FPG_cat"/>
</dbReference>
<organism evidence="13 14">
    <name type="scientific">Vreelandella sulfidaeris</name>
    <dbReference type="NCBI Taxonomy" id="115553"/>
    <lineage>
        <taxon>Bacteria</taxon>
        <taxon>Pseudomonadati</taxon>
        <taxon>Pseudomonadota</taxon>
        <taxon>Gammaproteobacteria</taxon>
        <taxon>Oceanospirillales</taxon>
        <taxon>Halomonadaceae</taxon>
        <taxon>Vreelandella</taxon>
    </lineage>
</organism>
<dbReference type="NCBIfam" id="NF002211">
    <property type="entry name" value="PRK01103.1"/>
    <property type="match status" value="1"/>
</dbReference>
<evidence type="ECO:0000256" key="6">
    <source>
        <dbReference type="ARBA" id="ARBA00023125"/>
    </source>
</evidence>
<dbReference type="Gene3D" id="3.20.190.10">
    <property type="entry name" value="MutM-like, N-terminal"/>
    <property type="match status" value="1"/>
</dbReference>
<dbReference type="PANTHER" id="PTHR22993">
    <property type="entry name" value="FORMAMIDOPYRIMIDINE-DNA GLYCOSYLASE"/>
    <property type="match status" value="1"/>
</dbReference>
<dbReference type="SMART" id="SM00898">
    <property type="entry name" value="Fapy_DNA_glyco"/>
    <property type="match status" value="1"/>
</dbReference>
<comment type="catalytic activity">
    <reaction evidence="1">
        <text>Hydrolysis of DNA containing ring-opened 7-methylguanine residues, releasing 2,6-diamino-4-hydroxy-5-(N-methyl)formamidopyrimidine.</text>
        <dbReference type="EC" id="3.2.2.23"/>
    </reaction>
</comment>
<dbReference type="GO" id="GO:0008270">
    <property type="term" value="F:zinc ion binding"/>
    <property type="evidence" value="ECO:0007669"/>
    <property type="project" value="InterPro"/>
</dbReference>
<dbReference type="PANTHER" id="PTHR22993:SF9">
    <property type="entry name" value="FORMAMIDOPYRIMIDINE-DNA GLYCOSYLASE"/>
    <property type="match status" value="1"/>
</dbReference>
<dbReference type="Gene3D" id="1.10.8.50">
    <property type="match status" value="1"/>
</dbReference>
<comment type="similarity">
    <text evidence="2">Belongs to the FPG family.</text>
</comment>
<dbReference type="EMBL" id="AP019514">
    <property type="protein sequence ID" value="BBI59393.1"/>
    <property type="molecule type" value="Genomic_DNA"/>
</dbReference>
<dbReference type="InterPro" id="IPR035937">
    <property type="entry name" value="FPG_N"/>
</dbReference>
<keyword evidence="6" id="KW-0238">DNA-binding</keyword>
<keyword evidence="5" id="KW-0378">Hydrolase</keyword>
<dbReference type="SUPFAM" id="SSF81624">
    <property type="entry name" value="N-terminal domain of MutM-like DNA repair proteins"/>
    <property type="match status" value="1"/>
</dbReference>
<dbReference type="SUPFAM" id="SSF46946">
    <property type="entry name" value="S13-like H2TH domain"/>
    <property type="match status" value="1"/>
</dbReference>
<sequence>MPEMPEVETTRRGIAPYIEGQEITEVLVRQPRLRVPVPDDLAERLVGARIGVLKRRAKYLQIPIHSTPPSGSADSTLLWHLGMSGSLRIANVGDLPKKHDHVDVVTASGYVLRYHDPRRFGFVDWQADDETQDRRLAHLGPEPLSDAFNGKWLYTLSRNKRVAVKPFLMDNQVVVGAGNIYAAEALFMAGIDPRRAAGRISRARYDALSPCRERSVGSGDYARWHYAERLCQWSGRARLLCPAPECLRPPRPALFTLWRGTTPHYARPARQRVLPRLPALMAAAKNGACAINIDCFLCVIALPTFFGDCCDPTPAPE</sequence>
<accession>A0A455U2J6</accession>
<evidence type="ECO:0000313" key="14">
    <source>
        <dbReference type="Proteomes" id="UP000320231"/>
    </source>
</evidence>
<evidence type="ECO:0000256" key="8">
    <source>
        <dbReference type="ARBA" id="ARBA00023239"/>
    </source>
</evidence>
<dbReference type="GO" id="GO:0016829">
    <property type="term" value="F:lyase activity"/>
    <property type="evidence" value="ECO:0007669"/>
    <property type="project" value="UniProtKB-KW"/>
</dbReference>
<comment type="subunit">
    <text evidence="3">Monomer.</text>
</comment>
<evidence type="ECO:0000256" key="2">
    <source>
        <dbReference type="ARBA" id="ARBA00009409"/>
    </source>
</evidence>
<gene>
    <name evidence="13" type="ORF">HSBAA_06990</name>
</gene>
<evidence type="ECO:0000256" key="11">
    <source>
        <dbReference type="ARBA" id="ARBA00044632"/>
    </source>
</evidence>
<dbReference type="GO" id="GO:0034039">
    <property type="term" value="F:8-oxo-7,8-dihydroguanine DNA N-glycosylase activity"/>
    <property type="evidence" value="ECO:0007669"/>
    <property type="project" value="TreeGrafter"/>
</dbReference>
<keyword evidence="8" id="KW-0456">Lyase</keyword>
<dbReference type="GO" id="GO:0003906">
    <property type="term" value="F:DNA-(apurinic or apyrimidinic site) endonuclease activity"/>
    <property type="evidence" value="ECO:0007669"/>
    <property type="project" value="InterPro"/>
</dbReference>
<evidence type="ECO:0000256" key="3">
    <source>
        <dbReference type="ARBA" id="ARBA00011245"/>
    </source>
</evidence>
<dbReference type="GO" id="GO:0003684">
    <property type="term" value="F:damaged DNA binding"/>
    <property type="evidence" value="ECO:0007669"/>
    <property type="project" value="InterPro"/>
</dbReference>
<dbReference type="SMART" id="SM01232">
    <property type="entry name" value="H2TH"/>
    <property type="match status" value="1"/>
</dbReference>